<evidence type="ECO:0000256" key="8">
    <source>
        <dbReference type="ARBA" id="ARBA00023022"/>
    </source>
</evidence>
<comment type="domain">
    <text evidence="13">The N- and C-terminal barrels adopt an identical fold despite having only 13% of conserved residues.</text>
</comment>
<dbReference type="EMBL" id="RHFK02000017">
    <property type="protein sequence ID" value="TWW61543.1"/>
    <property type="molecule type" value="Genomic_DNA"/>
</dbReference>
<evidence type="ECO:0000256" key="1">
    <source>
        <dbReference type="ARBA" id="ARBA00004613"/>
    </source>
</evidence>
<dbReference type="FunFam" id="3.15.10.10:FF:000001">
    <property type="entry name" value="phospholipid transfer protein-like"/>
    <property type="match status" value="1"/>
</dbReference>
<keyword evidence="10 13" id="KW-0325">Glycoprotein</keyword>
<dbReference type="GO" id="GO:0005615">
    <property type="term" value="C:extracellular space"/>
    <property type="evidence" value="ECO:0007669"/>
    <property type="project" value="UniProtKB-UniRule"/>
</dbReference>
<evidence type="ECO:0000256" key="3">
    <source>
        <dbReference type="ARBA" id="ARBA00017827"/>
    </source>
</evidence>
<keyword evidence="6 13" id="KW-0399">Innate immunity</keyword>
<protein>
    <recommendedName>
        <fullName evidence="3 13">Bactericidal permeability-increasing protein</fullName>
        <shortName evidence="13">BPI</shortName>
    </recommendedName>
</protein>
<evidence type="ECO:0000256" key="10">
    <source>
        <dbReference type="ARBA" id="ARBA00023180"/>
    </source>
</evidence>
<accession>A0A5C6N2W0</accession>
<evidence type="ECO:0000256" key="14">
    <source>
        <dbReference type="SAM" id="Phobius"/>
    </source>
</evidence>
<dbReference type="Gene3D" id="3.15.10.10">
    <property type="entry name" value="Bactericidal permeability-increasing protein, domain 1"/>
    <property type="match status" value="1"/>
</dbReference>
<evidence type="ECO:0000256" key="6">
    <source>
        <dbReference type="ARBA" id="ARBA00022588"/>
    </source>
</evidence>
<dbReference type="Pfam" id="PF01273">
    <property type="entry name" value="LBP_BPI_CETP"/>
    <property type="match status" value="1"/>
</dbReference>
<evidence type="ECO:0000256" key="5">
    <source>
        <dbReference type="ARBA" id="ARBA00022529"/>
    </source>
</evidence>
<sequence>MRGAFIIHSTLLCSAEKQNRPFRVNYCQHLLQTVIMFLCGWLVMVTLIPVILSVNPGVEVKITDKGIEYGRQLGIAAIQEKLKKIQIPDFSGKQRVSPIGKVQYSLTNIQIVNIGLPIAPIQLVPGSGVKLSINNAFINLRGNWRVKFLRWVKNSGSFEVGVNDLSISESLAIKSDSTGRPEVSTISCAASVGRVRIKFRGGASWLYNLFSKYIEKALKSALQKQICPLVTNAIDDMNPRLKTLNVLANVDKYAEIEYSMVSSPAISSSSIALKLKGQFYNIGQHQEPPFSAPAFSLPPENNNMLYMALSAFTANSAAFVYHKAGVLSIYITDDMIPKRSPIRLTTTTFGTFIPQISKQFPGLMMKLLMKTDKSPVVTFEPDRVTVQVTGTVTAYAIQPNDTLTPLFILNLDTSVSSKVSLSGMKLGVSLTLNKMNLSLQTSYVGQFQVQTLSNSLEFVLKWVVIPVVNVQLGKGYPLPALKNMELENTKLQILKDYMLIGTDVKFTG</sequence>
<feature type="transmembrane region" description="Helical" evidence="14">
    <location>
        <begin position="31"/>
        <end position="52"/>
    </location>
</feature>
<evidence type="ECO:0000256" key="12">
    <source>
        <dbReference type="PIRSR" id="PIRSR002417-50"/>
    </source>
</evidence>
<keyword evidence="14" id="KW-0812">Transmembrane</keyword>
<dbReference type="SMART" id="SM00328">
    <property type="entry name" value="BPI1"/>
    <property type="match status" value="1"/>
</dbReference>
<evidence type="ECO:0000256" key="4">
    <source>
        <dbReference type="ARBA" id="ARBA00022525"/>
    </source>
</evidence>
<comment type="subcellular location">
    <subcellularLocation>
        <location evidence="1 13">Secreted</location>
    </subcellularLocation>
</comment>
<keyword evidence="13" id="KW-0732">Signal</keyword>
<feature type="domain" description="Lipid-binding serum glycoprotein N-terminal" evidence="15">
    <location>
        <begin position="61"/>
        <end position="284"/>
    </location>
</feature>
<dbReference type="InterPro" id="IPR001124">
    <property type="entry name" value="Lipid-bd_serum_glycop_C"/>
</dbReference>
<feature type="disulfide bond" evidence="12">
    <location>
        <begin position="188"/>
        <end position="227"/>
    </location>
</feature>
<keyword evidence="14" id="KW-1133">Transmembrane helix</keyword>
<comment type="caution">
    <text evidence="17">The sequence shown here is derived from an EMBL/GenBank/DDBJ whole genome shotgun (WGS) entry which is preliminary data.</text>
</comment>
<dbReference type="AlphaFoldDB" id="A0A5C6N2W0"/>
<dbReference type="FunFam" id="3.15.20.10:FF:000001">
    <property type="entry name" value="Phospholipid transfer protein"/>
    <property type="match status" value="1"/>
</dbReference>
<keyword evidence="4 13" id="KW-0964">Secreted</keyword>
<dbReference type="CDD" id="cd00025">
    <property type="entry name" value="BPI1"/>
    <property type="match status" value="1"/>
</dbReference>
<proteinExistence type="inferred from homology"/>
<dbReference type="SMART" id="SM00329">
    <property type="entry name" value="BPI2"/>
    <property type="match status" value="1"/>
</dbReference>
<dbReference type="GO" id="GO:0008289">
    <property type="term" value="F:lipid binding"/>
    <property type="evidence" value="ECO:0007669"/>
    <property type="project" value="InterPro"/>
</dbReference>
<organism evidence="17 18">
    <name type="scientific">Takifugu flavidus</name>
    <name type="common">sansaifugu</name>
    <dbReference type="NCBI Taxonomy" id="433684"/>
    <lineage>
        <taxon>Eukaryota</taxon>
        <taxon>Metazoa</taxon>
        <taxon>Chordata</taxon>
        <taxon>Craniata</taxon>
        <taxon>Vertebrata</taxon>
        <taxon>Euteleostomi</taxon>
        <taxon>Actinopterygii</taxon>
        <taxon>Neopterygii</taxon>
        <taxon>Teleostei</taxon>
        <taxon>Neoteleostei</taxon>
        <taxon>Acanthomorphata</taxon>
        <taxon>Eupercaria</taxon>
        <taxon>Tetraodontiformes</taxon>
        <taxon>Tetradontoidea</taxon>
        <taxon>Tetraodontidae</taxon>
        <taxon>Takifugu</taxon>
    </lineage>
</organism>
<dbReference type="GO" id="GO:0045087">
    <property type="term" value="P:innate immune response"/>
    <property type="evidence" value="ECO:0007669"/>
    <property type="project" value="UniProtKB-UniRule"/>
</dbReference>
<dbReference type="GO" id="GO:0050829">
    <property type="term" value="P:defense response to Gram-negative bacterium"/>
    <property type="evidence" value="ECO:0007669"/>
    <property type="project" value="UniProtKB-UniRule"/>
</dbReference>
<evidence type="ECO:0000259" key="16">
    <source>
        <dbReference type="SMART" id="SM00329"/>
    </source>
</evidence>
<evidence type="ECO:0000256" key="11">
    <source>
        <dbReference type="ARBA" id="ARBA00025943"/>
    </source>
</evidence>
<dbReference type="Proteomes" id="UP000324091">
    <property type="component" value="Chromosome 4"/>
</dbReference>
<dbReference type="InterPro" id="IPR017942">
    <property type="entry name" value="Lipid-bd_serum_glycop_N"/>
</dbReference>
<feature type="domain" description="Lipid-binding serum glycoprotein C-terminal" evidence="16">
    <location>
        <begin position="299"/>
        <end position="502"/>
    </location>
</feature>
<dbReference type="PIRSF" id="PIRSF002417">
    <property type="entry name" value="Lipid_binding_protein"/>
    <property type="match status" value="1"/>
</dbReference>
<comment type="subunit">
    <text evidence="11 13">Monomer. Homodimer; disulfide-linked.</text>
</comment>
<dbReference type="InterPro" id="IPR032942">
    <property type="entry name" value="BPI/LBP/Plunc"/>
</dbReference>
<gene>
    <name evidence="17" type="ORF">D4764_04G0001900</name>
</gene>
<comment type="function">
    <text evidence="13">The cytotoxic action of BPI is limited to many species of Gram-negative bacteria; this specificity may be explained by a strong affinity of the very basic N-terminal half for the negatively charged lipopolysaccharides that are unique to the Gram-negative bacterial outer envelope.</text>
</comment>
<name>A0A5C6N2W0_9TELE</name>
<evidence type="ECO:0000256" key="7">
    <source>
        <dbReference type="ARBA" id="ARBA00022859"/>
    </source>
</evidence>
<evidence type="ECO:0000259" key="15">
    <source>
        <dbReference type="SMART" id="SM00328"/>
    </source>
</evidence>
<dbReference type="Gene3D" id="3.15.20.10">
    <property type="entry name" value="Bactericidal permeability-increasing protein, domain 2"/>
    <property type="match status" value="1"/>
</dbReference>
<evidence type="ECO:0000256" key="13">
    <source>
        <dbReference type="RuleBase" id="RU369039"/>
    </source>
</evidence>
<keyword evidence="7 13" id="KW-0391">Immunity</keyword>
<evidence type="ECO:0000256" key="9">
    <source>
        <dbReference type="ARBA" id="ARBA00023157"/>
    </source>
</evidence>
<keyword evidence="8 13" id="KW-0044">Antibiotic</keyword>
<dbReference type="InterPro" id="IPR030675">
    <property type="entry name" value="BPI/LBP"/>
</dbReference>
<evidence type="ECO:0000313" key="17">
    <source>
        <dbReference type="EMBL" id="TWW61543.1"/>
    </source>
</evidence>
<comment type="domain">
    <text evidence="13">The N-terminal region may be exposed to the interior of the granule, whereas the C-terminal portion may be embedded in the membrane. During phagocytosis and degranulation, proteases may be released and activated and cleave BPI at the junction of the N- and C-terminal portions of the molecule, providing controlled release of the N-terminal antibacterial fragment when bacteria are ingested.</text>
</comment>
<keyword evidence="18" id="KW-1185">Reference proteome</keyword>
<dbReference type="SUPFAM" id="SSF55394">
    <property type="entry name" value="Bactericidal permeability-increasing protein, BPI"/>
    <property type="match status" value="2"/>
</dbReference>
<dbReference type="PANTHER" id="PTHR10504">
    <property type="entry name" value="BACTERICIDAL PERMEABILITY-INCREASING BPI PROTEIN-RELATED"/>
    <property type="match status" value="1"/>
</dbReference>
<keyword evidence="14" id="KW-0472">Membrane</keyword>
<keyword evidence="5 13" id="KW-0929">Antimicrobial</keyword>
<dbReference type="Pfam" id="PF02886">
    <property type="entry name" value="LBP_BPI_CETP_C"/>
    <property type="match status" value="1"/>
</dbReference>
<reference evidence="17 18" key="1">
    <citation type="submission" date="2019-04" db="EMBL/GenBank/DDBJ databases">
        <title>Chromosome genome assembly for Takifugu flavidus.</title>
        <authorList>
            <person name="Xiao S."/>
        </authorList>
    </citation>
    <scope>NUCLEOTIDE SEQUENCE [LARGE SCALE GENOMIC DNA]</scope>
    <source>
        <strain evidence="17">HTHZ2018</strain>
        <tissue evidence="17">Muscle</tissue>
    </source>
</reference>
<keyword evidence="9 12" id="KW-1015">Disulfide bond</keyword>
<dbReference type="InterPro" id="IPR017943">
    <property type="entry name" value="Bactericidal_perm-incr_a/b_dom"/>
</dbReference>
<evidence type="ECO:0000313" key="18">
    <source>
        <dbReference type="Proteomes" id="UP000324091"/>
    </source>
</evidence>
<evidence type="ECO:0000256" key="2">
    <source>
        <dbReference type="ARBA" id="ARBA00007292"/>
    </source>
</evidence>
<dbReference type="PANTHER" id="PTHR10504:SF84">
    <property type="entry name" value="BACTERICIDAL PERMEABILITY-INCREASING PROTEIN"/>
    <property type="match status" value="1"/>
</dbReference>
<comment type="similarity">
    <text evidence="2">Belongs to the BPI/LBP/Plunc superfamily. BPI/LBP family.</text>
</comment>